<sequence length="159" mass="17480">MFSKLGWLHRSCSNFYIFAPLTNMLIHLLPATTTALTTTRSLSFQDLSSSSIHLMYDTTFTTRTFFISPTTMTRPLLYVRVLRGGTTFSSFHVLGNITFDTTSPFTPFPPPPLSFPKGDVGGGRGVGDDLRCLLFTMRPCGRVTAAHPTTTTTTTTTTP</sequence>
<organism evidence="1 2">
    <name type="scientific">Colletotrichum phormii</name>
    <dbReference type="NCBI Taxonomy" id="359342"/>
    <lineage>
        <taxon>Eukaryota</taxon>
        <taxon>Fungi</taxon>
        <taxon>Dikarya</taxon>
        <taxon>Ascomycota</taxon>
        <taxon>Pezizomycotina</taxon>
        <taxon>Sordariomycetes</taxon>
        <taxon>Hypocreomycetidae</taxon>
        <taxon>Glomerellales</taxon>
        <taxon>Glomerellaceae</taxon>
        <taxon>Colletotrichum</taxon>
        <taxon>Colletotrichum acutatum species complex</taxon>
    </lineage>
</organism>
<dbReference type="RefSeq" id="XP_060439122.1">
    <property type="nucleotide sequence ID" value="XM_060581816.1"/>
</dbReference>
<comment type="caution">
    <text evidence="1">The sequence shown here is derived from an EMBL/GenBank/DDBJ whole genome shotgun (WGS) entry which is preliminary data.</text>
</comment>
<keyword evidence="2" id="KW-1185">Reference proteome</keyword>
<name>A0AAI9ZEL0_9PEZI</name>
<gene>
    <name evidence="1" type="ORF">BDP81DRAFT_139530</name>
</gene>
<dbReference type="GeneID" id="85466678"/>
<dbReference type="AlphaFoldDB" id="A0AAI9ZEL0"/>
<accession>A0AAI9ZEL0</accession>
<evidence type="ECO:0000313" key="1">
    <source>
        <dbReference type="EMBL" id="KAK1623127.1"/>
    </source>
</evidence>
<proteinExistence type="predicted"/>
<dbReference type="Proteomes" id="UP001243989">
    <property type="component" value="Unassembled WGS sequence"/>
</dbReference>
<evidence type="ECO:0000313" key="2">
    <source>
        <dbReference type="Proteomes" id="UP001243989"/>
    </source>
</evidence>
<reference evidence="1" key="1">
    <citation type="submission" date="2021-06" db="EMBL/GenBank/DDBJ databases">
        <title>Comparative genomics, transcriptomics and evolutionary studies reveal genomic signatures of adaptation to plant cell wall in hemibiotrophic fungi.</title>
        <authorList>
            <consortium name="DOE Joint Genome Institute"/>
            <person name="Baroncelli R."/>
            <person name="Diaz J.F."/>
            <person name="Benocci T."/>
            <person name="Peng M."/>
            <person name="Battaglia E."/>
            <person name="Haridas S."/>
            <person name="Andreopoulos W."/>
            <person name="Labutti K."/>
            <person name="Pangilinan J."/>
            <person name="Floch G.L."/>
            <person name="Makela M.R."/>
            <person name="Henrissat B."/>
            <person name="Grigoriev I.V."/>
            <person name="Crouch J.A."/>
            <person name="De Vries R.P."/>
            <person name="Sukno S.A."/>
            <person name="Thon M.R."/>
        </authorList>
    </citation>
    <scope>NUCLEOTIDE SEQUENCE</scope>
    <source>
        <strain evidence="1">CBS 102054</strain>
    </source>
</reference>
<dbReference type="EMBL" id="JAHMHQ010000031">
    <property type="protein sequence ID" value="KAK1623127.1"/>
    <property type="molecule type" value="Genomic_DNA"/>
</dbReference>
<protein>
    <submittedName>
        <fullName evidence="1">Uncharacterized protein</fullName>
    </submittedName>
</protein>